<dbReference type="GO" id="GO:0008270">
    <property type="term" value="F:zinc ion binding"/>
    <property type="evidence" value="ECO:0007669"/>
    <property type="project" value="InterPro"/>
</dbReference>
<protein>
    <submittedName>
        <fullName evidence="5">Zn(2)-C6 fungal-type DNA-binding domain protein</fullName>
    </submittedName>
</protein>
<organism evidence="5 6">
    <name type="scientific">Moelleriella libera RCEF 2490</name>
    <dbReference type="NCBI Taxonomy" id="1081109"/>
    <lineage>
        <taxon>Eukaryota</taxon>
        <taxon>Fungi</taxon>
        <taxon>Dikarya</taxon>
        <taxon>Ascomycota</taxon>
        <taxon>Pezizomycotina</taxon>
        <taxon>Sordariomycetes</taxon>
        <taxon>Hypocreomycetidae</taxon>
        <taxon>Hypocreales</taxon>
        <taxon>Clavicipitaceae</taxon>
        <taxon>Moelleriella</taxon>
    </lineage>
</organism>
<evidence type="ECO:0000313" key="6">
    <source>
        <dbReference type="Proteomes" id="UP000078544"/>
    </source>
</evidence>
<feature type="domain" description="Zn(2)-C6 fungal-type" evidence="4">
    <location>
        <begin position="7"/>
        <end position="38"/>
    </location>
</feature>
<comment type="subcellular location">
    <subcellularLocation>
        <location evidence="1">Nucleus</location>
    </subcellularLocation>
</comment>
<dbReference type="GO" id="GO:0003677">
    <property type="term" value="F:DNA binding"/>
    <property type="evidence" value="ECO:0007669"/>
    <property type="project" value="UniProtKB-KW"/>
</dbReference>
<reference evidence="5 6" key="1">
    <citation type="journal article" date="2016" name="Genome Biol. Evol.">
        <title>Divergent and convergent evolution of fungal pathogenicity.</title>
        <authorList>
            <person name="Shang Y."/>
            <person name="Xiao G."/>
            <person name="Zheng P."/>
            <person name="Cen K."/>
            <person name="Zhan S."/>
            <person name="Wang C."/>
        </authorList>
    </citation>
    <scope>NUCLEOTIDE SEQUENCE [LARGE SCALE GENOMIC DNA]</scope>
    <source>
        <strain evidence="5 6">RCEF 2490</strain>
    </source>
</reference>
<feature type="region of interest" description="Disordered" evidence="3">
    <location>
        <begin position="577"/>
        <end position="601"/>
    </location>
</feature>
<evidence type="ECO:0000256" key="3">
    <source>
        <dbReference type="SAM" id="MobiDB-lite"/>
    </source>
</evidence>
<dbReference type="Proteomes" id="UP000078544">
    <property type="component" value="Unassembled WGS sequence"/>
</dbReference>
<evidence type="ECO:0000256" key="1">
    <source>
        <dbReference type="ARBA" id="ARBA00004123"/>
    </source>
</evidence>
<keyword evidence="6" id="KW-1185">Reference proteome</keyword>
<comment type="caution">
    <text evidence="5">The sequence shown here is derived from an EMBL/GenBank/DDBJ whole genome shotgun (WGS) entry which is preliminary data.</text>
</comment>
<dbReference type="PANTHER" id="PTHR31001">
    <property type="entry name" value="UNCHARACTERIZED TRANSCRIPTIONAL REGULATORY PROTEIN"/>
    <property type="match status" value="1"/>
</dbReference>
<evidence type="ECO:0000256" key="2">
    <source>
        <dbReference type="ARBA" id="ARBA00023242"/>
    </source>
</evidence>
<dbReference type="SMART" id="SM00066">
    <property type="entry name" value="GAL4"/>
    <property type="match status" value="1"/>
</dbReference>
<proteinExistence type="predicted"/>
<dbReference type="InterPro" id="IPR036864">
    <property type="entry name" value="Zn2-C6_fun-type_DNA-bd_sf"/>
</dbReference>
<evidence type="ECO:0000313" key="5">
    <source>
        <dbReference type="EMBL" id="KZZ98852.1"/>
    </source>
</evidence>
<dbReference type="AlphaFoldDB" id="A0A162IV56"/>
<accession>A0A162IV56</accession>
<feature type="compositionally biased region" description="Low complexity" evidence="3">
    <location>
        <begin position="83"/>
        <end position="98"/>
    </location>
</feature>
<evidence type="ECO:0000259" key="4">
    <source>
        <dbReference type="PROSITE" id="PS50048"/>
    </source>
</evidence>
<dbReference type="STRING" id="1081109.A0A162IV56"/>
<dbReference type="PROSITE" id="PS50048">
    <property type="entry name" value="ZN2_CY6_FUNGAL_2"/>
    <property type="match status" value="1"/>
</dbReference>
<keyword evidence="5" id="KW-0238">DNA-binding</keyword>
<dbReference type="GO" id="GO:0005634">
    <property type="term" value="C:nucleus"/>
    <property type="evidence" value="ECO:0007669"/>
    <property type="project" value="UniProtKB-SubCell"/>
</dbReference>
<dbReference type="OrthoDB" id="410267at2759"/>
<keyword evidence="2" id="KW-0539">Nucleus</keyword>
<dbReference type="GO" id="GO:0000981">
    <property type="term" value="F:DNA-binding transcription factor activity, RNA polymerase II-specific"/>
    <property type="evidence" value="ECO:0007669"/>
    <property type="project" value="InterPro"/>
</dbReference>
<dbReference type="PROSITE" id="PS00463">
    <property type="entry name" value="ZN2_CY6_FUNGAL_1"/>
    <property type="match status" value="1"/>
</dbReference>
<dbReference type="SUPFAM" id="SSF57701">
    <property type="entry name" value="Zn2/Cys6 DNA-binding domain"/>
    <property type="match status" value="1"/>
</dbReference>
<dbReference type="PANTHER" id="PTHR31001:SF76">
    <property type="entry name" value="ZN(2)-C6 FUNGAL-TYPE DOMAIN-CONTAINING PROTEIN"/>
    <property type="match status" value="1"/>
</dbReference>
<dbReference type="EMBL" id="AZGY01000004">
    <property type="protein sequence ID" value="KZZ98852.1"/>
    <property type="molecule type" value="Genomic_DNA"/>
</dbReference>
<dbReference type="Pfam" id="PF00172">
    <property type="entry name" value="Zn_clus"/>
    <property type="match status" value="1"/>
</dbReference>
<dbReference type="InterPro" id="IPR050613">
    <property type="entry name" value="Sec_Metabolite_Reg"/>
</dbReference>
<feature type="region of interest" description="Disordered" evidence="3">
    <location>
        <begin position="48"/>
        <end position="98"/>
    </location>
</feature>
<gene>
    <name evidence="5" type="ORF">AAL_02403</name>
</gene>
<name>A0A162IV56_9HYPO</name>
<sequence>MPKARETCTECSLRRQRCDRQIPCDRCVRRGIAAACTRQWPERADPRCRALARPTRPATQRRGRTSRGEDLSSGVAGRDSPLSSESNAGGSAAPPSAGRCASNAFQPNGCGVYTNQQQCSLENANVSGSAVARPAPNRRRAPASTELGTLQLQLPDLNQIWHLVDFHERYLLWYHGCYHGPTFRSELKDALSNDGHGELDIASLNMQWLALLFAIMAGSLSCSPDTISSAWGFWKEEVPELSMQWYRATVTCLNLASYTTDHRLYSVQAITTLGMSAHTLGLSEDLSVLLAAALRIARSLGIDRIEQTSPSEEVNHDSTGAQRRQVLRREVGRRLWSQLCVQDWLAIPFQGSQCINLSDYTTSKPSNREYMTMNPLPANVPTYVSYGNYLYDIAKLVAEHHTAVARSSTPFTRYRRVLEFDARMKHLARRDMPEYFRVTMPVDPEWPEWVPWARRSLTICFAHKVLMIHRAFIRQSFTNAAFHVTRATCIAASTTILREAKIEMEEQGPIIWIDQAFCIVAGIVLCLSIFHLTSSEPEYCLHLNLVQDCIEILQRFENSAVACRGVRLLSQLLSERERSQGSPRSSLEEARESSGSNEASSVKRSLNIAEIVGCTPDAIHHVDPLSLTPTSIQEHDTCPDSADEIEFARKRHPELLPPQAGFSNRFLWEVLFADLF</sequence>
<dbReference type="CDD" id="cd12148">
    <property type="entry name" value="fungal_TF_MHR"/>
    <property type="match status" value="1"/>
</dbReference>
<dbReference type="InterPro" id="IPR001138">
    <property type="entry name" value="Zn2Cys6_DnaBD"/>
</dbReference>